<evidence type="ECO:0000313" key="2">
    <source>
        <dbReference type="EMBL" id="CAE6418789.1"/>
    </source>
</evidence>
<dbReference type="Proteomes" id="UP000663846">
    <property type="component" value="Unassembled WGS sequence"/>
</dbReference>
<evidence type="ECO:0000256" key="1">
    <source>
        <dbReference type="PROSITE-ProRule" id="PRU00221"/>
    </source>
</evidence>
<protein>
    <recommendedName>
        <fullName evidence="4">Vegetative incompatibility protein HET-E-1 [Podospora anserina]</fullName>
    </recommendedName>
</protein>
<dbReference type="EMBL" id="CAJMWS010000320">
    <property type="protein sequence ID" value="CAE6418789.1"/>
    <property type="molecule type" value="Genomic_DNA"/>
</dbReference>
<evidence type="ECO:0000313" key="3">
    <source>
        <dbReference type="Proteomes" id="UP000663846"/>
    </source>
</evidence>
<comment type="caution">
    <text evidence="2">The sequence shown here is derived from an EMBL/GenBank/DDBJ whole genome shotgun (WGS) entry which is preliminary data.</text>
</comment>
<dbReference type="PROSITE" id="PS50082">
    <property type="entry name" value="WD_REPEATS_2"/>
    <property type="match status" value="1"/>
</dbReference>
<proteinExistence type="predicted"/>
<dbReference type="AlphaFoldDB" id="A0A8H2XCF2"/>
<evidence type="ECO:0008006" key="4">
    <source>
        <dbReference type="Google" id="ProtNLM"/>
    </source>
</evidence>
<sequence length="375" mass="42997">MHVSFQEFLFDAARSRKYYRHKMQHNEFLATRCFTVMQKSLRFNICNIQTSLLLDRDVFNLSGQVTKEISLALLHACLYWSEYLAKAGSSNSLINYLINFLEKQLLFWMEVLNLNKRIQQGYLALLRALEWLHTLPTGTAAESYKFLQDAHDFVKAYNNSPASGSTPHIYISALPFAPKESCIYRSYWPQMQGLFVIREPKRGYRYSRYDITLLALSPDGIQAVTGSKQGEICVWDIHDGSLLLGPIDHRSHRSRFEESITLVVFSPDDGTIRCWDLQDPNLITNDNHYGLGSQVLDPYDWRKSDVGSEDNKWILVADSNSGLVLYVPNEDMRISLPLCSRIIGCNGPVIEVPQDTMFGERWHKCYIGSANSKDV</sequence>
<dbReference type="SUPFAM" id="SSF50978">
    <property type="entry name" value="WD40 repeat-like"/>
    <property type="match status" value="1"/>
</dbReference>
<reference evidence="2" key="1">
    <citation type="submission" date="2021-01" db="EMBL/GenBank/DDBJ databases">
        <authorList>
            <person name="Kaushik A."/>
        </authorList>
    </citation>
    <scope>NUCLEOTIDE SEQUENCE</scope>
    <source>
        <strain evidence="2">AG1-1C</strain>
    </source>
</reference>
<organism evidence="2 3">
    <name type="scientific">Rhizoctonia solani</name>
    <dbReference type="NCBI Taxonomy" id="456999"/>
    <lineage>
        <taxon>Eukaryota</taxon>
        <taxon>Fungi</taxon>
        <taxon>Dikarya</taxon>
        <taxon>Basidiomycota</taxon>
        <taxon>Agaricomycotina</taxon>
        <taxon>Agaricomycetes</taxon>
        <taxon>Cantharellales</taxon>
        <taxon>Ceratobasidiaceae</taxon>
        <taxon>Rhizoctonia</taxon>
    </lineage>
</organism>
<accession>A0A8H2XCF2</accession>
<dbReference type="InterPro" id="IPR001680">
    <property type="entry name" value="WD40_rpt"/>
</dbReference>
<keyword evidence="1" id="KW-0853">WD repeat</keyword>
<gene>
    <name evidence="2" type="ORF">RDB_LOCUS83465</name>
</gene>
<dbReference type="Gene3D" id="2.130.10.10">
    <property type="entry name" value="YVTN repeat-like/Quinoprotein amine dehydrogenase"/>
    <property type="match status" value="1"/>
</dbReference>
<dbReference type="InterPro" id="IPR015943">
    <property type="entry name" value="WD40/YVTN_repeat-like_dom_sf"/>
</dbReference>
<dbReference type="InterPro" id="IPR036322">
    <property type="entry name" value="WD40_repeat_dom_sf"/>
</dbReference>
<feature type="repeat" description="WD" evidence="1">
    <location>
        <begin position="204"/>
        <end position="245"/>
    </location>
</feature>
<name>A0A8H2XCF2_9AGAM</name>